<evidence type="ECO:0000313" key="5">
    <source>
        <dbReference type="EMBL" id="SNX28752.1"/>
    </source>
</evidence>
<evidence type="ECO:0000256" key="3">
    <source>
        <dbReference type="ARBA" id="ARBA00022840"/>
    </source>
</evidence>
<evidence type="ECO:0000259" key="4">
    <source>
        <dbReference type="Pfam" id="PF00004"/>
    </source>
</evidence>
<protein>
    <submittedName>
        <fullName evidence="5">ATPase family associated with various cellular activities (AAA)</fullName>
    </submittedName>
</protein>
<dbReference type="Gene3D" id="3.40.50.300">
    <property type="entry name" value="P-loop containing nucleotide triphosphate hydrolases"/>
    <property type="match status" value="1"/>
</dbReference>
<keyword evidence="1" id="KW-0235">DNA replication</keyword>
<gene>
    <name evidence="5" type="ORF">SAMN06295945_1099</name>
</gene>
<sequence length="231" mass="25440">MFNDFEEKYNPKTLNDIVFHSVNAKQTVEDIVSGLMGFPTGGINGILLYGVNGTGKTALAKILPDLIEEARGGGSPYVAYYKIAQGGDNGANVIESIKSQAQFIPLMGTYHYFILDEVDNLRAESMSSLKVAMNTNTNQCVYIFTTNRLALIENGVQDRCERVECNAATDAEWLPVVKRILADYNVTGVTDGDILKIISYCNGSARRILNAARKLVVQQYRANNWDLKLAA</sequence>
<dbReference type="CDD" id="cd00009">
    <property type="entry name" value="AAA"/>
    <property type="match status" value="1"/>
</dbReference>
<dbReference type="GO" id="GO:0006281">
    <property type="term" value="P:DNA repair"/>
    <property type="evidence" value="ECO:0007669"/>
    <property type="project" value="TreeGrafter"/>
</dbReference>
<reference evidence="6" key="1">
    <citation type="submission" date="2017-08" db="EMBL/GenBank/DDBJ databases">
        <authorList>
            <person name="Varghese N."/>
            <person name="Submissions S."/>
        </authorList>
    </citation>
    <scope>NUCLEOTIDE SEQUENCE [LARGE SCALE GENOMIC DNA]</scope>
    <source>
        <strain evidence="6">AP-Melu-1000-B4</strain>
    </source>
</reference>
<keyword evidence="6" id="KW-1185">Reference proteome</keyword>
<name>A0A240E0M1_9BURK</name>
<evidence type="ECO:0000313" key="6">
    <source>
        <dbReference type="Proteomes" id="UP000218069"/>
    </source>
</evidence>
<dbReference type="AlphaFoldDB" id="A0A240E0M1"/>
<accession>A0A240E0M1</accession>
<dbReference type="OrthoDB" id="8899760at2"/>
<keyword evidence="3" id="KW-0067">ATP-binding</keyword>
<evidence type="ECO:0000256" key="1">
    <source>
        <dbReference type="ARBA" id="ARBA00022705"/>
    </source>
</evidence>
<dbReference type="GO" id="GO:0005524">
    <property type="term" value="F:ATP binding"/>
    <property type="evidence" value="ECO:0007669"/>
    <property type="project" value="UniProtKB-KW"/>
</dbReference>
<dbReference type="PANTHER" id="PTHR11669:SF20">
    <property type="entry name" value="REPLICATION FACTOR C SUBUNIT 4"/>
    <property type="match status" value="1"/>
</dbReference>
<dbReference type="PANTHER" id="PTHR11669">
    <property type="entry name" value="REPLICATION FACTOR C / DNA POLYMERASE III GAMMA-TAU SUBUNIT"/>
    <property type="match status" value="1"/>
</dbReference>
<dbReference type="EMBL" id="OANS01000003">
    <property type="protein sequence ID" value="SNX28752.1"/>
    <property type="molecule type" value="Genomic_DNA"/>
</dbReference>
<dbReference type="Proteomes" id="UP000218069">
    <property type="component" value="Unassembled WGS sequence"/>
</dbReference>
<dbReference type="RefSeq" id="WP_096673143.1">
    <property type="nucleotide sequence ID" value="NZ_OANS01000003.1"/>
</dbReference>
<dbReference type="SUPFAM" id="SSF52540">
    <property type="entry name" value="P-loop containing nucleoside triphosphate hydrolases"/>
    <property type="match status" value="1"/>
</dbReference>
<dbReference type="GO" id="GO:0003689">
    <property type="term" value="F:DNA clamp loader activity"/>
    <property type="evidence" value="ECO:0007669"/>
    <property type="project" value="TreeGrafter"/>
</dbReference>
<keyword evidence="2" id="KW-0547">Nucleotide-binding</keyword>
<dbReference type="GO" id="GO:0016887">
    <property type="term" value="F:ATP hydrolysis activity"/>
    <property type="evidence" value="ECO:0007669"/>
    <property type="project" value="InterPro"/>
</dbReference>
<dbReference type="InterPro" id="IPR003959">
    <property type="entry name" value="ATPase_AAA_core"/>
</dbReference>
<proteinExistence type="predicted"/>
<evidence type="ECO:0000256" key="2">
    <source>
        <dbReference type="ARBA" id="ARBA00022741"/>
    </source>
</evidence>
<dbReference type="InterPro" id="IPR050238">
    <property type="entry name" value="DNA_Rep/Repair_Clamp_Loader"/>
</dbReference>
<dbReference type="Pfam" id="PF00004">
    <property type="entry name" value="AAA"/>
    <property type="match status" value="1"/>
</dbReference>
<dbReference type="GO" id="GO:0006261">
    <property type="term" value="P:DNA-templated DNA replication"/>
    <property type="evidence" value="ECO:0007669"/>
    <property type="project" value="TreeGrafter"/>
</dbReference>
<organism evidence="5 6">
    <name type="scientific">Polynucleobacter meluiroseus</name>
    <dbReference type="NCBI Taxonomy" id="1938814"/>
    <lineage>
        <taxon>Bacteria</taxon>
        <taxon>Pseudomonadati</taxon>
        <taxon>Pseudomonadota</taxon>
        <taxon>Betaproteobacteria</taxon>
        <taxon>Burkholderiales</taxon>
        <taxon>Burkholderiaceae</taxon>
        <taxon>Polynucleobacter</taxon>
    </lineage>
</organism>
<dbReference type="InterPro" id="IPR027417">
    <property type="entry name" value="P-loop_NTPase"/>
</dbReference>
<feature type="domain" description="ATPase AAA-type core" evidence="4">
    <location>
        <begin position="46"/>
        <end position="163"/>
    </location>
</feature>